<sequence length="99" mass="11430">MRILNAADFQNGGQAKGRNKRTKVVLQRILGIHPPFIPSENSLVDRPQTFHGQLFREIKKKLWSGRREDPEISIDFIVDQDVFIEGLGSVLPEEKWFTK</sequence>
<comment type="caution">
    <text evidence="1">The sequence shown here is derived from an EMBL/GenBank/DDBJ whole genome shotgun (WGS) entry which is preliminary data.</text>
</comment>
<gene>
    <name evidence="1" type="ORF">PEVE_00041408</name>
</gene>
<evidence type="ECO:0000313" key="1">
    <source>
        <dbReference type="EMBL" id="CAH3047505.1"/>
    </source>
</evidence>
<dbReference type="EMBL" id="CALNXI010000786">
    <property type="protein sequence ID" value="CAH3047505.1"/>
    <property type="molecule type" value="Genomic_DNA"/>
</dbReference>
<keyword evidence="2" id="KW-1185">Reference proteome</keyword>
<evidence type="ECO:0008006" key="3">
    <source>
        <dbReference type="Google" id="ProtNLM"/>
    </source>
</evidence>
<dbReference type="Proteomes" id="UP001159427">
    <property type="component" value="Unassembled WGS sequence"/>
</dbReference>
<proteinExistence type="predicted"/>
<evidence type="ECO:0000313" key="2">
    <source>
        <dbReference type="Proteomes" id="UP001159427"/>
    </source>
</evidence>
<organism evidence="1 2">
    <name type="scientific">Porites evermanni</name>
    <dbReference type="NCBI Taxonomy" id="104178"/>
    <lineage>
        <taxon>Eukaryota</taxon>
        <taxon>Metazoa</taxon>
        <taxon>Cnidaria</taxon>
        <taxon>Anthozoa</taxon>
        <taxon>Hexacorallia</taxon>
        <taxon>Scleractinia</taxon>
        <taxon>Fungiina</taxon>
        <taxon>Poritidae</taxon>
        <taxon>Porites</taxon>
    </lineage>
</organism>
<protein>
    <recommendedName>
        <fullName evidence="3">Ribosomal protein S3</fullName>
    </recommendedName>
</protein>
<name>A0ABN8NFR6_9CNID</name>
<accession>A0ABN8NFR6</accession>
<reference evidence="1 2" key="1">
    <citation type="submission" date="2022-05" db="EMBL/GenBank/DDBJ databases">
        <authorList>
            <consortium name="Genoscope - CEA"/>
            <person name="William W."/>
        </authorList>
    </citation>
    <scope>NUCLEOTIDE SEQUENCE [LARGE SCALE GENOMIC DNA]</scope>
</reference>